<feature type="region of interest" description="Disordered" evidence="1">
    <location>
        <begin position="1"/>
        <end position="45"/>
    </location>
</feature>
<dbReference type="CDD" id="cd05121">
    <property type="entry name" value="ABC1_ADCK3-like"/>
    <property type="match status" value="1"/>
</dbReference>
<dbReference type="PROSITE" id="PS50011">
    <property type="entry name" value="PROTEIN_KINASE_DOM"/>
    <property type="match status" value="1"/>
</dbReference>
<organism evidence="3">
    <name type="scientific">Micromonas pusilla</name>
    <name type="common">Picoplanktonic green alga</name>
    <name type="synonym">Chromulina pusilla</name>
    <dbReference type="NCBI Taxonomy" id="38833"/>
    <lineage>
        <taxon>Eukaryota</taxon>
        <taxon>Viridiplantae</taxon>
        <taxon>Chlorophyta</taxon>
        <taxon>Mamiellophyceae</taxon>
        <taxon>Mamiellales</taxon>
        <taxon>Mamiellaceae</taxon>
        <taxon>Micromonas</taxon>
    </lineage>
</organism>
<sequence length="518" mass="56152">MTTPTPSSKSRRRPGGALAIRAAQSRATPFGAPPSSRQPTPEEAMKRLEEATTLASEILEIAASTGTDGVTRTFSALDALTKLAVRTAQTYADDPAAPPPTPASALRQTFEALGATYVKLGQFIASAPSAFPKEFVDEFQKCLDETPATPFPEMRAIVEEELREKGAGSVEDVFSFVDPTPLASASVAQVHRATLRGSNKDVVIKILKPDVEATLSADLSFALVAAKVLQFLNPELSRASLVDIVGDVRASMLEETDFRKEAENVAAFTRYLEQNDLSGVATAPYVYERYSGKRVMTMEFLDGVALTDLDAIKGVSSDPELTLVNALNVWFGSVLACESFHADVHAGNLLVLRDTGKIGFIDFGIVGRVSPSTWNAMQTFLQSTVSREYDRMALALVTMGAADDDVDVEKFARDLKRVYDAIDAVEPSVVVSEDLDTGAQRASVAVDQQEIATLVTELIVVGEENGVKFPREFGLLLKQVLYFDRYVQLLAPDLQVVDDDRLEFMDAVAVDVQPKRLA</sequence>
<dbReference type="Pfam" id="PF03109">
    <property type="entry name" value="ABC1"/>
    <property type="match status" value="1"/>
</dbReference>
<dbReference type="SUPFAM" id="SSF56112">
    <property type="entry name" value="Protein kinase-like (PK-like)"/>
    <property type="match status" value="1"/>
</dbReference>
<dbReference type="AlphaFoldDB" id="A0A7R9TYK7"/>
<evidence type="ECO:0000313" key="3">
    <source>
        <dbReference type="EMBL" id="CAD8248914.1"/>
    </source>
</evidence>
<dbReference type="GO" id="GO:0004672">
    <property type="term" value="F:protein kinase activity"/>
    <property type="evidence" value="ECO:0007669"/>
    <property type="project" value="InterPro"/>
</dbReference>
<evidence type="ECO:0000256" key="1">
    <source>
        <dbReference type="SAM" id="MobiDB-lite"/>
    </source>
</evidence>
<dbReference type="GO" id="GO:0010287">
    <property type="term" value="C:plastoglobule"/>
    <property type="evidence" value="ECO:0007669"/>
    <property type="project" value="TreeGrafter"/>
</dbReference>
<dbReference type="PANTHER" id="PTHR43173">
    <property type="entry name" value="ABC1 FAMILY PROTEIN"/>
    <property type="match status" value="1"/>
</dbReference>
<dbReference type="GO" id="GO:0005524">
    <property type="term" value="F:ATP binding"/>
    <property type="evidence" value="ECO:0007669"/>
    <property type="project" value="InterPro"/>
</dbReference>
<name>A0A7R9TYK7_MICPS</name>
<gene>
    <name evidence="3" type="ORF">MPUS1402_LOCUS11444</name>
</gene>
<dbReference type="InterPro" id="IPR000719">
    <property type="entry name" value="Prot_kinase_dom"/>
</dbReference>
<dbReference type="InterPro" id="IPR004147">
    <property type="entry name" value="ABC1_dom"/>
</dbReference>
<reference evidence="3" key="1">
    <citation type="submission" date="2021-01" db="EMBL/GenBank/DDBJ databases">
        <authorList>
            <person name="Corre E."/>
            <person name="Pelletier E."/>
            <person name="Niang G."/>
            <person name="Scheremetjew M."/>
            <person name="Finn R."/>
            <person name="Kale V."/>
            <person name="Holt S."/>
            <person name="Cochrane G."/>
            <person name="Meng A."/>
            <person name="Brown T."/>
            <person name="Cohen L."/>
        </authorList>
    </citation>
    <scope>NUCLEOTIDE SEQUENCE</scope>
    <source>
        <strain evidence="3">RCC1614</strain>
    </source>
</reference>
<dbReference type="InterPro" id="IPR011009">
    <property type="entry name" value="Kinase-like_dom_sf"/>
</dbReference>
<dbReference type="InterPro" id="IPR051130">
    <property type="entry name" value="Mito_struct-func_regulator"/>
</dbReference>
<dbReference type="EMBL" id="HBDY01015099">
    <property type="protein sequence ID" value="CAD8248914.1"/>
    <property type="molecule type" value="Transcribed_RNA"/>
</dbReference>
<accession>A0A7R9TYK7</accession>
<protein>
    <recommendedName>
        <fullName evidence="2">Protein kinase domain-containing protein</fullName>
    </recommendedName>
</protein>
<dbReference type="GO" id="GO:0005886">
    <property type="term" value="C:plasma membrane"/>
    <property type="evidence" value="ECO:0007669"/>
    <property type="project" value="TreeGrafter"/>
</dbReference>
<feature type="domain" description="Protein kinase" evidence="2">
    <location>
        <begin position="159"/>
        <end position="518"/>
    </location>
</feature>
<dbReference type="PANTHER" id="PTHR43173:SF22">
    <property type="entry name" value="OS07G0227800 PROTEIN"/>
    <property type="match status" value="1"/>
</dbReference>
<proteinExistence type="predicted"/>
<evidence type="ECO:0000259" key="2">
    <source>
        <dbReference type="PROSITE" id="PS50011"/>
    </source>
</evidence>